<reference evidence="5 6" key="1">
    <citation type="submission" date="2022-11" db="EMBL/GenBank/DDBJ databases">
        <title>Minimal conservation of predation-associated metabolite biosynthetic gene clusters underscores biosynthetic potential of Myxococcota including descriptions for ten novel species: Archangium lansinium sp. nov., Myxococcus landrumus sp. nov., Nannocystis bai.</title>
        <authorList>
            <person name="Ahearne A."/>
            <person name="Stevens C."/>
            <person name="Phillips K."/>
        </authorList>
    </citation>
    <scope>NUCLEOTIDE SEQUENCE [LARGE SCALE GENOMIC DNA]</scope>
    <source>
        <strain evidence="5 6">MIWBW</strain>
    </source>
</reference>
<proteinExistence type="predicted"/>
<keyword evidence="1" id="KW-0479">Metal-binding</keyword>
<dbReference type="Gene3D" id="1.20.245.10">
    <property type="entry name" value="Lipoxygenase-1, Domain 5"/>
    <property type="match status" value="1"/>
</dbReference>
<dbReference type="EMBL" id="JAPNKA010000001">
    <property type="protein sequence ID" value="MCY1077251.1"/>
    <property type="molecule type" value="Genomic_DNA"/>
</dbReference>
<dbReference type="RefSeq" id="WP_267536097.1">
    <property type="nucleotide sequence ID" value="NZ_JAPNKA010000001.1"/>
</dbReference>
<evidence type="ECO:0000256" key="3">
    <source>
        <dbReference type="SAM" id="MobiDB-lite"/>
    </source>
</evidence>
<evidence type="ECO:0000256" key="2">
    <source>
        <dbReference type="ARBA" id="ARBA00023002"/>
    </source>
</evidence>
<dbReference type="SUPFAM" id="SSF48484">
    <property type="entry name" value="Lipoxigenase"/>
    <property type="match status" value="1"/>
</dbReference>
<dbReference type="InterPro" id="IPR000907">
    <property type="entry name" value="LipOase"/>
</dbReference>
<dbReference type="PRINTS" id="PR00087">
    <property type="entry name" value="LIPOXYGENASE"/>
</dbReference>
<dbReference type="Gene3D" id="3.10.450.60">
    <property type="match status" value="1"/>
</dbReference>
<evidence type="ECO:0000259" key="4">
    <source>
        <dbReference type="PROSITE" id="PS51393"/>
    </source>
</evidence>
<dbReference type="PANTHER" id="PTHR11771">
    <property type="entry name" value="LIPOXYGENASE"/>
    <property type="match status" value="1"/>
</dbReference>
<dbReference type="InterPro" id="IPR036226">
    <property type="entry name" value="LipOase_C_sf"/>
</dbReference>
<evidence type="ECO:0000313" key="5">
    <source>
        <dbReference type="EMBL" id="MCY1077251.1"/>
    </source>
</evidence>
<name>A0ABT4A6G6_9BACT</name>
<evidence type="ECO:0000313" key="6">
    <source>
        <dbReference type="Proteomes" id="UP001207654"/>
    </source>
</evidence>
<keyword evidence="2" id="KW-0560">Oxidoreductase</keyword>
<evidence type="ECO:0000256" key="1">
    <source>
        <dbReference type="ARBA" id="ARBA00022723"/>
    </source>
</evidence>
<dbReference type="InterPro" id="IPR013819">
    <property type="entry name" value="LipOase_C"/>
</dbReference>
<organism evidence="5 6">
    <name type="scientific">Archangium lansingense</name>
    <dbReference type="NCBI Taxonomy" id="2995310"/>
    <lineage>
        <taxon>Bacteria</taxon>
        <taxon>Pseudomonadati</taxon>
        <taxon>Myxococcota</taxon>
        <taxon>Myxococcia</taxon>
        <taxon>Myxococcales</taxon>
        <taxon>Cystobacterineae</taxon>
        <taxon>Archangiaceae</taxon>
        <taxon>Archangium</taxon>
    </lineage>
</organism>
<feature type="region of interest" description="Disordered" evidence="3">
    <location>
        <begin position="66"/>
        <end position="91"/>
    </location>
</feature>
<dbReference type="PROSITE" id="PS51393">
    <property type="entry name" value="LIPOXYGENASE_3"/>
    <property type="match status" value="1"/>
</dbReference>
<keyword evidence="6" id="KW-1185">Reference proteome</keyword>
<sequence length="642" mass="69745">MSSAEAVSTPPSSDLSASEYQYNYTYVAPLAMAQSVPSSQKPTLVWYGQSVWQILRIAHNTLKWKREEAQRKQAQSNPSTPAPAPAPDEMSVDLTHLGLGTLDLTHMDKLPQPGAEEKGLFGELAQLGEAAKLAGQCALLAERSFKQELGGLMDILKSVVGAIRDKPTGRPGSMQDYFNLFTTLPLPTAARSFEQDATFAWMRVAGFNPLVVRRARASEDTLGLNDAQLSAVLGTGDTVQQALSEGRLYLADYKALAGVINGNFPDGPKYMFAPRALFGLPRGSGPRQLRPLGIRCGQDSSGHPLYTPADGEAWLQAKTAVSTADVTYHEMISHLGHTHLLVEPFVIATHRRLPDDHPVSVLLRPHFEGTLFINNEAQASLIAPGGDVDMLLGGTIQASRAVTVTSLLNDPDFDFTQGMLPRELERRGVMDPSLDYPYRDDALLVWGAIEKWVRAYVGIYYDSDAAVQADAALQAWSAELVSQEGGRVKGFGEDGVAGKLTTVAYLVQAITMLLFTGSAQHAAVNFAQAGVMTFVPLAPGAAYRAAPSSRADASLNPGLDFFPPLDMAAQQLDFLTLLGSLHHTKLGDYPLLWFKDLRVHAALKQFQEELARIGDTIQQRNTSRYEPYPYLVPSAIPQSINI</sequence>
<dbReference type="Proteomes" id="UP001207654">
    <property type="component" value="Unassembled WGS sequence"/>
</dbReference>
<accession>A0ABT4A6G6</accession>
<comment type="caution">
    <text evidence="5">The sequence shown here is derived from an EMBL/GenBank/DDBJ whole genome shotgun (WGS) entry which is preliminary data.</text>
</comment>
<feature type="domain" description="Lipoxygenase" evidence="4">
    <location>
        <begin position="148"/>
        <end position="642"/>
    </location>
</feature>
<dbReference type="Pfam" id="PF00305">
    <property type="entry name" value="Lipoxygenase"/>
    <property type="match status" value="1"/>
</dbReference>
<gene>
    <name evidence="5" type="ORF">OV287_22535</name>
</gene>
<protein>
    <submittedName>
        <fullName evidence="5">Lipoxygenase family protein</fullName>
    </submittedName>
</protein>